<dbReference type="GO" id="GO:0009401">
    <property type="term" value="P:phosphoenolpyruvate-dependent sugar phosphotransferase system"/>
    <property type="evidence" value="ECO:0007669"/>
    <property type="project" value="TreeGrafter"/>
</dbReference>
<organism evidence="3 4">
    <name type="scientific">Paraclostridium sordellii</name>
    <name type="common">Clostridium sordellii</name>
    <dbReference type="NCBI Taxonomy" id="1505"/>
    <lineage>
        <taxon>Bacteria</taxon>
        <taxon>Bacillati</taxon>
        <taxon>Bacillota</taxon>
        <taxon>Clostridia</taxon>
        <taxon>Peptostreptococcales</taxon>
        <taxon>Peptostreptococcaceae</taxon>
        <taxon>Paraclostridium</taxon>
    </lineage>
</organism>
<dbReference type="EC" id="5.3.1.-" evidence="3"/>
<name>A0A0C7R2Q8_PARSO</name>
<dbReference type="PROSITE" id="PS51464">
    <property type="entry name" value="SIS"/>
    <property type="match status" value="2"/>
</dbReference>
<dbReference type="Proteomes" id="UP000049127">
    <property type="component" value="Unassembled WGS sequence"/>
</dbReference>
<dbReference type="PANTHER" id="PTHR32502:SF3">
    <property type="entry name" value="D-GALACTOSAMINE-6-PHOSPHATE DEAMINASE AGAS-RELATED"/>
    <property type="match status" value="1"/>
</dbReference>
<dbReference type="CDD" id="cd05008">
    <property type="entry name" value="SIS_GlmS_GlmD_1"/>
    <property type="match status" value="1"/>
</dbReference>
<dbReference type="EMBL" id="CEKZ01000003">
    <property type="protein sequence ID" value="CEQ03110.1"/>
    <property type="molecule type" value="Genomic_DNA"/>
</dbReference>
<evidence type="ECO:0000259" key="2">
    <source>
        <dbReference type="PROSITE" id="PS51464"/>
    </source>
</evidence>
<feature type="domain" description="SIS" evidence="2">
    <location>
        <begin position="225"/>
        <end position="377"/>
    </location>
</feature>
<keyword evidence="3" id="KW-0413">Isomerase</keyword>
<dbReference type="InterPro" id="IPR050303">
    <property type="entry name" value="GatZ_KbaZ_carbometab"/>
</dbReference>
<sequence>METVLKKMLGIDIERLENCKGLNTAKEIIQQPSVWKEAGDRLYKNKDNINLFIDTFLKKENSRIILTGAGTSAFAGETCEPYLSKLLSKKIEAIATTDLVASPKNYFIKDVPTLLISFARSGNSPESVHAVKLASQIVDELYQIVITCNENGKLAKNTLKDEKSLLLLLPQKTNDLGFAMTSSFTTMVLSCIGAFNIKNIEKFIKDIDKLSESVELFMEENIENIDKLVSEDFDRIIYLGSSTSKAIARESALKVLELTAGIVNASYDTPLGFRHGPKSVINDNSMTVIYISNDNYTKLYDLDLAKEMLAHRKKDKVVLVGSEIEEKLKDDADYVFELKNIKYNLENQALLPIQQIIFGQIVSFLKSEKLGITPDNPCPTGEVNRVVKGVILHDLNK</sequence>
<proteinExistence type="predicted"/>
<dbReference type="InterPro" id="IPR035466">
    <property type="entry name" value="GlmS/AgaS_SIS"/>
</dbReference>
<reference evidence="4" key="1">
    <citation type="submission" date="2015-01" db="EMBL/GenBank/DDBJ databases">
        <authorList>
            <person name="Aslett M.A."/>
            <person name="De Silva N."/>
        </authorList>
    </citation>
    <scope>NUCLEOTIDE SEQUENCE [LARGE SCALE GENOMIC DNA]</scope>
    <source>
        <strain evidence="4">R28058</strain>
    </source>
</reference>
<keyword evidence="1" id="KW-0677">Repeat</keyword>
<feature type="domain" description="SIS" evidence="2">
    <location>
        <begin position="53"/>
        <end position="205"/>
    </location>
</feature>
<gene>
    <name evidence="3" type="primary">agaS</name>
    <name evidence="3" type="ORF">R28058_08431</name>
</gene>
<protein>
    <submittedName>
        <fullName evidence="3">Putative phosphosugar isomerase</fullName>
        <ecNumber evidence="3">5.3.1.-</ecNumber>
    </submittedName>
</protein>
<evidence type="ECO:0000256" key="1">
    <source>
        <dbReference type="ARBA" id="ARBA00022737"/>
    </source>
</evidence>
<dbReference type="GO" id="GO:1901135">
    <property type="term" value="P:carbohydrate derivative metabolic process"/>
    <property type="evidence" value="ECO:0007669"/>
    <property type="project" value="InterPro"/>
</dbReference>
<dbReference type="SUPFAM" id="SSF53697">
    <property type="entry name" value="SIS domain"/>
    <property type="match status" value="1"/>
</dbReference>
<dbReference type="InterPro" id="IPR001347">
    <property type="entry name" value="SIS_dom"/>
</dbReference>
<dbReference type="Gene3D" id="3.40.50.10490">
    <property type="entry name" value="Glucose-6-phosphate isomerase like protein, domain 1"/>
    <property type="match status" value="2"/>
</dbReference>
<evidence type="ECO:0000313" key="3">
    <source>
        <dbReference type="EMBL" id="CEQ03110.1"/>
    </source>
</evidence>
<dbReference type="GO" id="GO:0016853">
    <property type="term" value="F:isomerase activity"/>
    <property type="evidence" value="ECO:0007669"/>
    <property type="project" value="UniProtKB-KW"/>
</dbReference>
<dbReference type="InterPro" id="IPR046348">
    <property type="entry name" value="SIS_dom_sf"/>
</dbReference>
<dbReference type="Pfam" id="PF01380">
    <property type="entry name" value="SIS"/>
    <property type="match status" value="2"/>
</dbReference>
<evidence type="ECO:0000313" key="4">
    <source>
        <dbReference type="Proteomes" id="UP000049127"/>
    </source>
</evidence>
<dbReference type="GO" id="GO:0097367">
    <property type="term" value="F:carbohydrate derivative binding"/>
    <property type="evidence" value="ECO:0007669"/>
    <property type="project" value="InterPro"/>
</dbReference>
<dbReference type="RefSeq" id="WP_206542046.1">
    <property type="nucleotide sequence ID" value="NZ_CEKZ01000003.1"/>
</dbReference>
<dbReference type="AlphaFoldDB" id="A0A0C7R2Q8"/>
<dbReference type="GO" id="GO:0005886">
    <property type="term" value="C:plasma membrane"/>
    <property type="evidence" value="ECO:0007669"/>
    <property type="project" value="TreeGrafter"/>
</dbReference>
<dbReference type="PANTHER" id="PTHR32502">
    <property type="entry name" value="N-ACETYLGALACTOSAMINE PERMEASE II COMPONENT-RELATED"/>
    <property type="match status" value="1"/>
</dbReference>
<accession>A0A0C7R2Q8</accession>